<reference evidence="2" key="1">
    <citation type="journal article" date="2020" name="Stud. Mycol.">
        <title>101 Dothideomycetes genomes: a test case for predicting lifestyles and emergence of pathogens.</title>
        <authorList>
            <person name="Haridas S."/>
            <person name="Albert R."/>
            <person name="Binder M."/>
            <person name="Bloem J."/>
            <person name="Labutti K."/>
            <person name="Salamov A."/>
            <person name="Andreopoulos B."/>
            <person name="Baker S."/>
            <person name="Barry K."/>
            <person name="Bills G."/>
            <person name="Bluhm B."/>
            <person name="Cannon C."/>
            <person name="Castanera R."/>
            <person name="Culley D."/>
            <person name="Daum C."/>
            <person name="Ezra D."/>
            <person name="Gonzalez J."/>
            <person name="Henrissat B."/>
            <person name="Kuo A."/>
            <person name="Liang C."/>
            <person name="Lipzen A."/>
            <person name="Lutzoni F."/>
            <person name="Magnuson J."/>
            <person name="Mondo S."/>
            <person name="Nolan M."/>
            <person name="Ohm R."/>
            <person name="Pangilinan J."/>
            <person name="Park H.-J."/>
            <person name="Ramirez L."/>
            <person name="Alfaro M."/>
            <person name="Sun H."/>
            <person name="Tritt A."/>
            <person name="Yoshinaga Y."/>
            <person name="Zwiers L.-H."/>
            <person name="Turgeon B."/>
            <person name="Goodwin S."/>
            <person name="Spatafora J."/>
            <person name="Crous P."/>
            <person name="Grigoriev I."/>
        </authorList>
    </citation>
    <scope>NUCLEOTIDE SEQUENCE</scope>
    <source>
        <strain evidence="2">CBS 115976</strain>
    </source>
</reference>
<dbReference type="EMBL" id="MU004230">
    <property type="protein sequence ID" value="KAF2674492.1"/>
    <property type="molecule type" value="Genomic_DNA"/>
</dbReference>
<feature type="compositionally biased region" description="Polar residues" evidence="1">
    <location>
        <begin position="60"/>
        <end position="85"/>
    </location>
</feature>
<dbReference type="Proteomes" id="UP000799302">
    <property type="component" value="Unassembled WGS sequence"/>
</dbReference>
<organism evidence="2 3">
    <name type="scientific">Microthyrium microscopicum</name>
    <dbReference type="NCBI Taxonomy" id="703497"/>
    <lineage>
        <taxon>Eukaryota</taxon>
        <taxon>Fungi</taxon>
        <taxon>Dikarya</taxon>
        <taxon>Ascomycota</taxon>
        <taxon>Pezizomycotina</taxon>
        <taxon>Dothideomycetes</taxon>
        <taxon>Dothideomycetes incertae sedis</taxon>
        <taxon>Microthyriales</taxon>
        <taxon>Microthyriaceae</taxon>
        <taxon>Microthyrium</taxon>
    </lineage>
</organism>
<gene>
    <name evidence="2" type="ORF">BT63DRAFT_419783</name>
</gene>
<protein>
    <submittedName>
        <fullName evidence="2">Uncharacterized protein</fullName>
    </submittedName>
</protein>
<feature type="region of interest" description="Disordered" evidence="1">
    <location>
        <begin position="33"/>
        <end position="120"/>
    </location>
</feature>
<name>A0A6A6UQE5_9PEZI</name>
<dbReference type="OrthoDB" id="4161095at2759"/>
<proteinExistence type="predicted"/>
<feature type="compositionally biased region" description="Basic and acidic residues" evidence="1">
    <location>
        <begin position="107"/>
        <end position="120"/>
    </location>
</feature>
<accession>A0A6A6UQE5</accession>
<evidence type="ECO:0000313" key="3">
    <source>
        <dbReference type="Proteomes" id="UP000799302"/>
    </source>
</evidence>
<sequence>MKFAASPRTRFIKQDLSNHYKLNKTNSTTIIMSNQQSNFTSKSFSSSTFTSSRNDEAPQTWKSTQSTSTDARGTTVHRSSQQPGQDPTEETLHMDSRGKLIPGESQEQGRIEDADDSEKK</sequence>
<evidence type="ECO:0000313" key="2">
    <source>
        <dbReference type="EMBL" id="KAF2674492.1"/>
    </source>
</evidence>
<dbReference type="AlphaFoldDB" id="A0A6A6UQE5"/>
<keyword evidence="3" id="KW-1185">Reference proteome</keyword>
<evidence type="ECO:0000256" key="1">
    <source>
        <dbReference type="SAM" id="MobiDB-lite"/>
    </source>
</evidence>
<feature type="compositionally biased region" description="Low complexity" evidence="1">
    <location>
        <begin position="33"/>
        <end position="52"/>
    </location>
</feature>